<protein>
    <submittedName>
        <fullName evidence="1">Uncharacterized protein</fullName>
    </submittedName>
</protein>
<gene>
    <name evidence="1" type="ORF">UFOVP463_3</name>
</gene>
<accession>A0A6J5MCE9</accession>
<reference evidence="1" key="1">
    <citation type="submission" date="2020-04" db="EMBL/GenBank/DDBJ databases">
        <authorList>
            <person name="Chiriac C."/>
            <person name="Salcher M."/>
            <person name="Ghai R."/>
            <person name="Kavagutti S V."/>
        </authorList>
    </citation>
    <scope>NUCLEOTIDE SEQUENCE</scope>
</reference>
<evidence type="ECO:0000313" key="1">
    <source>
        <dbReference type="EMBL" id="CAB4143861.1"/>
    </source>
</evidence>
<dbReference type="EMBL" id="LR796433">
    <property type="protein sequence ID" value="CAB4143861.1"/>
    <property type="molecule type" value="Genomic_DNA"/>
</dbReference>
<sequence>MAYGLRYTITQALRDGTTLNANIYEKDYSGSVITYEAINISLESNASNDEPLAGIISSQLNISFLTTEENGETFPEILSFDIRKYFVKLYTVNIEYPLWVGFLFNDYVQIPFTTGNVQVDIVAIDGLSFLDYTEFIYQEADSINSIYRLIDIIAETLNVIAYPEPIQLLTSCSYYAEGMYDRADASAEEPFAQSYQYRRDFVGLTYFQALDNIVKSFGCRLFQSDGKWQILAINQMALATRYYTNYAIYPTVSNAGSGTFDKNITIEPYSDGNVHFINNSQNKIVRKGYPKIIIKGDFKYADNYVHNGNFKGIYNILTPPSVVFRPFGWSFFASVFPESYVNMDIDDDLSSNTVNISQPIGSGFYAYAEMGGFPPPISPYLYLPYMNGPSFNVSFTYFIGQGIGAKLFISIINPTNGIKYYYDGANWGTGSTYIVIDKVNSADFVGYSKKVDLNSQNSPTGTALKGYVQLRFLVDGGVPFPKYTNIRVRSVAITQDYTTIRSVDVSRQVGTENTTIKEIDQPYGSFLNNFSVNNNIGNIVNVSGISYTNWYRYPDTTNTFPLLAMLMARQYSNLLNKNFATLEADLGSFQTAKGLNYLDKVYTVEDSATNALSYNDKTFMLNRGNVIPQVDQVDSFQLIEITNDDNDSVETIKYNIE</sequence>
<name>A0A6J5MCE9_9CAUD</name>
<organism evidence="1">
    <name type="scientific">uncultured Caudovirales phage</name>
    <dbReference type="NCBI Taxonomy" id="2100421"/>
    <lineage>
        <taxon>Viruses</taxon>
        <taxon>Duplodnaviria</taxon>
        <taxon>Heunggongvirae</taxon>
        <taxon>Uroviricota</taxon>
        <taxon>Caudoviricetes</taxon>
        <taxon>Peduoviridae</taxon>
        <taxon>Maltschvirus</taxon>
        <taxon>Maltschvirus maltsch</taxon>
    </lineage>
</organism>
<proteinExistence type="predicted"/>